<evidence type="ECO:0000259" key="2">
    <source>
        <dbReference type="PROSITE" id="PS50110"/>
    </source>
</evidence>
<evidence type="ECO:0000313" key="4">
    <source>
        <dbReference type="EMBL" id="GLQ91148.1"/>
    </source>
</evidence>
<keyword evidence="1" id="KW-0597">Phosphoprotein</keyword>
<dbReference type="Proteomes" id="UP001156670">
    <property type="component" value="Unassembled WGS sequence"/>
</dbReference>
<dbReference type="PANTHER" id="PTHR45228:SF8">
    <property type="entry name" value="TWO-COMPONENT RESPONSE REGULATOR-RELATED"/>
    <property type="match status" value="1"/>
</dbReference>
<sequence length="474" mass="52261">MRRLLVNPSDEKILSAVLEASTQAPVSAVREDATRTPTVLVVDDEPNILSALRRLLATASYRVLTAASGAAALDVLGANEVDLIISDMRMPGMSGADLLSQAQALYPETMRILLTGYSELESVVRAINEGGVYRYLSKPWDEHDLLLTIKQALEQQRLRKETARLLILTQQQNEQLACFNTALEAKVKARTEEIRQTVMFLEDAQKDLKRNFMTMVQVGASMIELRCGAIGGESHRVGQLAKQLALALGLDGLDAQDLYFAGLLHGVGKLSLPDDLLHQSVDRMTPAESHLYHQHPLRAQMLLTPVAQLTHVAHIIRHQYERFNGRGTPDGLLGEHIPIGSRILAVVRDYEGLQSGALARERMLPEQAVELIKLQANLRYDPRVVEHFLALLKDSSKLDGAMPYVQIAGAQLAAGMHLADDLRTRRGVLLMTKGSVVSDYQVAIVRRYEAQEETPLTILVQAPPEDSDCVAQAV</sequence>
<dbReference type="RefSeq" id="WP_284318927.1">
    <property type="nucleotide sequence ID" value="NZ_BSOB01000002.1"/>
</dbReference>
<evidence type="ECO:0000259" key="3">
    <source>
        <dbReference type="PROSITE" id="PS51832"/>
    </source>
</evidence>
<dbReference type="PROSITE" id="PS51832">
    <property type="entry name" value="HD_GYP"/>
    <property type="match status" value="1"/>
</dbReference>
<proteinExistence type="predicted"/>
<comment type="caution">
    <text evidence="4">The sequence shown here is derived from an EMBL/GenBank/DDBJ whole genome shotgun (WGS) entry which is preliminary data.</text>
</comment>
<reference evidence="5" key="1">
    <citation type="journal article" date="2019" name="Int. J. Syst. Evol. Microbiol.">
        <title>The Global Catalogue of Microorganisms (GCM) 10K type strain sequencing project: providing services to taxonomists for standard genome sequencing and annotation.</title>
        <authorList>
            <consortium name="The Broad Institute Genomics Platform"/>
            <consortium name="The Broad Institute Genome Sequencing Center for Infectious Disease"/>
            <person name="Wu L."/>
            <person name="Ma J."/>
        </authorList>
    </citation>
    <scope>NUCLEOTIDE SEQUENCE [LARGE SCALE GENOMIC DNA]</scope>
    <source>
        <strain evidence="5">NBRC 111980</strain>
    </source>
</reference>
<evidence type="ECO:0000313" key="5">
    <source>
        <dbReference type="Proteomes" id="UP001156670"/>
    </source>
</evidence>
<protein>
    <submittedName>
        <fullName evidence="4">Two-component system response regulator</fullName>
    </submittedName>
</protein>
<dbReference type="InterPro" id="IPR003607">
    <property type="entry name" value="HD/PDEase_dom"/>
</dbReference>
<dbReference type="InterPro" id="IPR011006">
    <property type="entry name" value="CheY-like_superfamily"/>
</dbReference>
<dbReference type="Gene3D" id="1.10.3210.10">
    <property type="entry name" value="Hypothetical protein af1432"/>
    <property type="match status" value="1"/>
</dbReference>
<organism evidence="4 5">
    <name type="scientific">Dyella acidisoli</name>
    <dbReference type="NCBI Taxonomy" id="1867834"/>
    <lineage>
        <taxon>Bacteria</taxon>
        <taxon>Pseudomonadati</taxon>
        <taxon>Pseudomonadota</taxon>
        <taxon>Gammaproteobacteria</taxon>
        <taxon>Lysobacterales</taxon>
        <taxon>Rhodanobacteraceae</taxon>
        <taxon>Dyella</taxon>
    </lineage>
</organism>
<dbReference type="Pfam" id="PF13487">
    <property type="entry name" value="HD_5"/>
    <property type="match status" value="1"/>
</dbReference>
<dbReference type="PANTHER" id="PTHR45228">
    <property type="entry name" value="CYCLIC DI-GMP PHOSPHODIESTERASE TM_0186-RELATED"/>
    <property type="match status" value="1"/>
</dbReference>
<accession>A0ABQ5XJA0</accession>
<dbReference type="SMART" id="SM00448">
    <property type="entry name" value="REC"/>
    <property type="match status" value="1"/>
</dbReference>
<dbReference type="Gene3D" id="3.40.50.2300">
    <property type="match status" value="1"/>
</dbReference>
<name>A0ABQ5XJA0_9GAMM</name>
<dbReference type="CDD" id="cd17569">
    <property type="entry name" value="REC_HupR-like"/>
    <property type="match status" value="1"/>
</dbReference>
<dbReference type="InterPro" id="IPR001789">
    <property type="entry name" value="Sig_transdc_resp-reg_receiver"/>
</dbReference>
<evidence type="ECO:0000256" key="1">
    <source>
        <dbReference type="PROSITE-ProRule" id="PRU00169"/>
    </source>
</evidence>
<dbReference type="SUPFAM" id="SSF109604">
    <property type="entry name" value="HD-domain/PDEase-like"/>
    <property type="match status" value="1"/>
</dbReference>
<gene>
    <name evidence="4" type="ORF">GCM10007901_00980</name>
</gene>
<dbReference type="InterPro" id="IPR037522">
    <property type="entry name" value="HD_GYP_dom"/>
</dbReference>
<dbReference type="CDD" id="cd00077">
    <property type="entry name" value="HDc"/>
    <property type="match status" value="1"/>
</dbReference>
<keyword evidence="5" id="KW-1185">Reference proteome</keyword>
<dbReference type="Pfam" id="PF00072">
    <property type="entry name" value="Response_reg"/>
    <property type="match status" value="1"/>
</dbReference>
<feature type="domain" description="HD-GYP" evidence="3">
    <location>
        <begin position="208"/>
        <end position="404"/>
    </location>
</feature>
<dbReference type="InterPro" id="IPR052020">
    <property type="entry name" value="Cyclic_di-GMP/3'3'-cGAMP_PDE"/>
</dbReference>
<dbReference type="EMBL" id="BSOB01000002">
    <property type="protein sequence ID" value="GLQ91148.1"/>
    <property type="molecule type" value="Genomic_DNA"/>
</dbReference>
<feature type="modified residue" description="4-aspartylphosphate" evidence="1">
    <location>
        <position position="87"/>
    </location>
</feature>
<feature type="domain" description="Response regulatory" evidence="2">
    <location>
        <begin position="38"/>
        <end position="153"/>
    </location>
</feature>
<dbReference type="PROSITE" id="PS50110">
    <property type="entry name" value="RESPONSE_REGULATORY"/>
    <property type="match status" value="1"/>
</dbReference>
<dbReference type="SUPFAM" id="SSF52172">
    <property type="entry name" value="CheY-like"/>
    <property type="match status" value="1"/>
</dbReference>